<evidence type="ECO:0000313" key="1">
    <source>
        <dbReference type="EMBL" id="KAI5684186.1"/>
    </source>
</evidence>
<name>A0ACC0CGU9_CATRO</name>
<accession>A0ACC0CGU9</accession>
<proteinExistence type="predicted"/>
<protein>
    <submittedName>
        <fullName evidence="1">Uncharacterized protein</fullName>
    </submittedName>
</protein>
<comment type="caution">
    <text evidence="1">The sequence shown here is derived from an EMBL/GenBank/DDBJ whole genome shotgun (WGS) entry which is preliminary data.</text>
</comment>
<keyword evidence="2" id="KW-1185">Reference proteome</keyword>
<evidence type="ECO:0000313" key="2">
    <source>
        <dbReference type="Proteomes" id="UP001060085"/>
    </source>
</evidence>
<dbReference type="Proteomes" id="UP001060085">
    <property type="component" value="Linkage Group LG01"/>
</dbReference>
<sequence length="311" mass="34944">MELREEQKKENIPNSITYHPSSSLYHESSAEAEAEAASASAAAASILPESRRRNHEPVVLGRPGQTLDQPHLIHHHPDPDPAPAAASGTITNNTSIRYRECLKNHAANKGRHVVDGCGEFMPSGEEGTPEALRCAACDCHRNFHRRERENDYQAIATTSRHGSVLFPPHSHHQPFTMLPQAQQHRQHKYSFTNSPTAPIMMTFGGGSSGGGGGPAESSSEDLNIFHCETAQGVVANFNYNQSFSVSKKRIRTKFTQLQKEKMHEFAEKLGWKIQKQNEEEVQQFCHEFGVKRQVFKVWMHNNKQAMKRKQM</sequence>
<dbReference type="EMBL" id="CM044701">
    <property type="protein sequence ID" value="KAI5684186.1"/>
    <property type="molecule type" value="Genomic_DNA"/>
</dbReference>
<gene>
    <name evidence="1" type="ORF">M9H77_05414</name>
</gene>
<reference evidence="2" key="1">
    <citation type="journal article" date="2023" name="Nat. Plants">
        <title>Single-cell RNA sequencing provides a high-resolution roadmap for understanding the multicellular compartmentation of specialized metabolism.</title>
        <authorList>
            <person name="Sun S."/>
            <person name="Shen X."/>
            <person name="Li Y."/>
            <person name="Li Y."/>
            <person name="Wang S."/>
            <person name="Li R."/>
            <person name="Zhang H."/>
            <person name="Shen G."/>
            <person name="Guo B."/>
            <person name="Wei J."/>
            <person name="Xu J."/>
            <person name="St-Pierre B."/>
            <person name="Chen S."/>
            <person name="Sun C."/>
        </authorList>
    </citation>
    <scope>NUCLEOTIDE SEQUENCE [LARGE SCALE GENOMIC DNA]</scope>
</reference>
<organism evidence="1 2">
    <name type="scientific">Catharanthus roseus</name>
    <name type="common">Madagascar periwinkle</name>
    <name type="synonym">Vinca rosea</name>
    <dbReference type="NCBI Taxonomy" id="4058"/>
    <lineage>
        <taxon>Eukaryota</taxon>
        <taxon>Viridiplantae</taxon>
        <taxon>Streptophyta</taxon>
        <taxon>Embryophyta</taxon>
        <taxon>Tracheophyta</taxon>
        <taxon>Spermatophyta</taxon>
        <taxon>Magnoliopsida</taxon>
        <taxon>eudicotyledons</taxon>
        <taxon>Gunneridae</taxon>
        <taxon>Pentapetalae</taxon>
        <taxon>asterids</taxon>
        <taxon>lamiids</taxon>
        <taxon>Gentianales</taxon>
        <taxon>Apocynaceae</taxon>
        <taxon>Rauvolfioideae</taxon>
        <taxon>Vinceae</taxon>
        <taxon>Catharanthinae</taxon>
        <taxon>Catharanthus</taxon>
    </lineage>
</organism>